<keyword evidence="6" id="KW-1185">Reference proteome</keyword>
<dbReference type="InterPro" id="IPR010156">
    <property type="entry name" value="CRISPR-assoc_prot_Cas6"/>
</dbReference>
<organism evidence="5 6">
    <name type="scientific">Clostridium tetanomorphum</name>
    <dbReference type="NCBI Taxonomy" id="1553"/>
    <lineage>
        <taxon>Bacteria</taxon>
        <taxon>Bacillati</taxon>
        <taxon>Bacillota</taxon>
        <taxon>Clostridia</taxon>
        <taxon>Eubacteriales</taxon>
        <taxon>Clostridiaceae</taxon>
        <taxon>Clostridium</taxon>
    </lineage>
</organism>
<feature type="domain" description="CRISPR associated protein Cas6 C-terminal" evidence="4">
    <location>
        <begin position="118"/>
        <end position="225"/>
    </location>
</feature>
<accession>A0A923EBQ2</accession>
<protein>
    <submittedName>
        <fullName evidence="5">CRISPR-associated endoribonuclease Cas6</fullName>
    </submittedName>
</protein>
<evidence type="ECO:0000313" key="6">
    <source>
        <dbReference type="Proteomes" id="UP000563151"/>
    </source>
</evidence>
<proteinExistence type="inferred from homology"/>
<comment type="similarity">
    <text evidence="1">Belongs to the CRISPR-associated protein Cas6/Cse3/CasE family.</text>
</comment>
<dbReference type="AlphaFoldDB" id="A0A923EBQ2"/>
<gene>
    <name evidence="5" type="primary">cas6</name>
    <name evidence="5" type="ORF">HGG79_13730</name>
</gene>
<evidence type="ECO:0000256" key="3">
    <source>
        <dbReference type="ARBA" id="ARBA00023118"/>
    </source>
</evidence>
<dbReference type="PANTHER" id="PTHR36984:SF1">
    <property type="entry name" value="CRISPR-ASSOCIATED ENDORIBONUCLEASE CAS6 1"/>
    <property type="match status" value="1"/>
</dbReference>
<comment type="caution">
    <text evidence="5">The sequence shown here is derived from an EMBL/GenBank/DDBJ whole genome shotgun (WGS) entry which is preliminary data.</text>
</comment>
<evidence type="ECO:0000256" key="1">
    <source>
        <dbReference type="ARBA" id="ARBA00005937"/>
    </source>
</evidence>
<dbReference type="GO" id="GO:0003723">
    <property type="term" value="F:RNA binding"/>
    <property type="evidence" value="ECO:0007669"/>
    <property type="project" value="UniProtKB-KW"/>
</dbReference>
<keyword evidence="2" id="KW-0694">RNA-binding</keyword>
<dbReference type="InterPro" id="IPR049435">
    <property type="entry name" value="Cas_Cas6_C"/>
</dbReference>
<reference evidence="5 6" key="1">
    <citation type="submission" date="2020-04" db="EMBL/GenBank/DDBJ databases">
        <title>Genomic insights into acetone-butanol-ethanol (ABE) fermentation by sequencing solventogenic clostridia strains.</title>
        <authorList>
            <person name="Brown S."/>
        </authorList>
    </citation>
    <scope>NUCLEOTIDE SEQUENCE [LARGE SCALE GENOMIC DNA]</scope>
    <source>
        <strain evidence="5 6">DJ011</strain>
    </source>
</reference>
<dbReference type="NCBIfam" id="TIGR01877">
    <property type="entry name" value="cas_cas6"/>
    <property type="match status" value="1"/>
</dbReference>
<evidence type="ECO:0000259" key="4">
    <source>
        <dbReference type="Pfam" id="PF01881"/>
    </source>
</evidence>
<evidence type="ECO:0000313" key="5">
    <source>
        <dbReference type="EMBL" id="MBC2398824.1"/>
    </source>
</evidence>
<dbReference type="GO" id="GO:0016788">
    <property type="term" value="F:hydrolase activity, acting on ester bonds"/>
    <property type="evidence" value="ECO:0007669"/>
    <property type="project" value="InterPro"/>
</dbReference>
<dbReference type="RefSeq" id="WP_173680082.1">
    <property type="nucleotide sequence ID" value="NZ_JAAZWO010000018.1"/>
</dbReference>
<dbReference type="Pfam" id="PF01881">
    <property type="entry name" value="Cas_Cas6_C"/>
    <property type="match status" value="1"/>
</dbReference>
<name>A0A923EBQ2_CLOTT</name>
<dbReference type="Proteomes" id="UP000563151">
    <property type="component" value="Unassembled WGS sequence"/>
</dbReference>
<keyword evidence="3" id="KW-0051">Antiviral defense</keyword>
<dbReference type="GO" id="GO:0051607">
    <property type="term" value="P:defense response to virus"/>
    <property type="evidence" value="ECO:0007669"/>
    <property type="project" value="UniProtKB-KW"/>
</dbReference>
<dbReference type="PANTHER" id="PTHR36984">
    <property type="entry name" value="CRISPR-ASSOCIATED ENDORIBONUCLEASE CAS6 1"/>
    <property type="match status" value="1"/>
</dbReference>
<sequence length="230" mass="26885">MKVFEISISVFLIKDIDSKDSFEKIAQFIDSGLAKKTELLELHNSNTYKNYCFCSFYPIQQDRVYKCGNIYTIRIRTIDHKLAKFFNEELVNHYNQDIKALTSTIRILPRKYIDKIYSITPLILKTNGGYWKNNISLSEFERRLKENMAKKYNLFMNTKIDEDFQLYTSIEFKNKKPVAINYKGKTILGDKLTIHISDDRMAQELAYMSLGTGALEMNARGAGYMNAKWL</sequence>
<dbReference type="EMBL" id="JAAZWO010000018">
    <property type="protein sequence ID" value="MBC2398824.1"/>
    <property type="molecule type" value="Genomic_DNA"/>
</dbReference>
<evidence type="ECO:0000256" key="2">
    <source>
        <dbReference type="ARBA" id="ARBA00022884"/>
    </source>
</evidence>
<dbReference type="Gene3D" id="3.30.70.1900">
    <property type="match status" value="1"/>
</dbReference>